<proteinExistence type="inferred from homology"/>
<keyword evidence="2 4" id="KW-0813">Transport</keyword>
<organism evidence="7 8">
    <name type="scientific">Myceligenerans pegani</name>
    <dbReference type="NCBI Taxonomy" id="2776917"/>
    <lineage>
        <taxon>Bacteria</taxon>
        <taxon>Bacillati</taxon>
        <taxon>Actinomycetota</taxon>
        <taxon>Actinomycetes</taxon>
        <taxon>Micrococcales</taxon>
        <taxon>Promicromonosporaceae</taxon>
        <taxon>Myceligenerans</taxon>
    </lineage>
</organism>
<comment type="caution">
    <text evidence="7">The sequence shown here is derived from an EMBL/GenBank/DDBJ whole genome shotgun (WGS) entry which is preliminary data.</text>
</comment>
<protein>
    <recommendedName>
        <fullName evidence="4">Phosphate-binding protein</fullName>
    </recommendedName>
</protein>
<dbReference type="CDD" id="cd13565">
    <property type="entry name" value="PBP2_PstS"/>
    <property type="match status" value="1"/>
</dbReference>
<dbReference type="PANTHER" id="PTHR42996:SF1">
    <property type="entry name" value="PHOSPHATE-BINDING PROTEIN PSTS"/>
    <property type="match status" value="1"/>
</dbReference>
<dbReference type="Pfam" id="PF12849">
    <property type="entry name" value="PBP_like_2"/>
    <property type="match status" value="1"/>
</dbReference>
<dbReference type="PIRSF" id="PIRSF002756">
    <property type="entry name" value="PstS"/>
    <property type="match status" value="1"/>
</dbReference>
<comment type="similarity">
    <text evidence="1 4">Belongs to the PstS family.</text>
</comment>
<evidence type="ECO:0000256" key="4">
    <source>
        <dbReference type="PIRNR" id="PIRNR002756"/>
    </source>
</evidence>
<dbReference type="Proteomes" id="UP000625527">
    <property type="component" value="Unassembled WGS sequence"/>
</dbReference>
<evidence type="ECO:0000256" key="1">
    <source>
        <dbReference type="ARBA" id="ARBA00008725"/>
    </source>
</evidence>
<dbReference type="NCBIfam" id="TIGR00975">
    <property type="entry name" value="3a0107s03"/>
    <property type="match status" value="1"/>
</dbReference>
<evidence type="ECO:0000256" key="5">
    <source>
        <dbReference type="SAM" id="SignalP"/>
    </source>
</evidence>
<keyword evidence="3 4" id="KW-0592">Phosphate transport</keyword>
<dbReference type="PANTHER" id="PTHR42996">
    <property type="entry name" value="PHOSPHATE-BINDING PROTEIN PSTS"/>
    <property type="match status" value="1"/>
</dbReference>
<name>A0ABR9MUX1_9MICO</name>
<dbReference type="InterPro" id="IPR024370">
    <property type="entry name" value="PBP_domain"/>
</dbReference>
<dbReference type="SUPFAM" id="SSF53850">
    <property type="entry name" value="Periplasmic binding protein-like II"/>
    <property type="match status" value="1"/>
</dbReference>
<reference evidence="7 8" key="1">
    <citation type="submission" date="2020-10" db="EMBL/GenBank/DDBJ databases">
        <title>Myceligenerans pegani sp. nov., an endophytic actinomycete isolated from Peganum harmala L. in Xinjiang, China.</title>
        <authorList>
            <person name="Xin L."/>
        </authorList>
    </citation>
    <scope>NUCLEOTIDE SEQUENCE [LARGE SCALE GENOMIC DNA]</scope>
    <source>
        <strain evidence="7 8">TRM65318</strain>
    </source>
</reference>
<accession>A0ABR9MUX1</accession>
<sequence>MTLPRSRARAVAIVAAGALVLPLAACSQMGGSYVAPVPVEVAGSFAGSGSSAQEKAMAAWIEGFTAEHPEVEISYDAIGSGGGREEFLAGKVAFAGSDAALSEDELDASAEVCAGGNGIDLPVYVSPISVAFNLEGIDRLNLRAEVIARIFTGQITRWDDAAIAADNPDADLPSLAIVPVHRADDSGTTENFTDYLSQVVPEQWPHEADGVWPLEGGQAADGTDGVTDFVRKNPGAVTYADASRTAELGNAAIRVGNQFVPFTPEAAASAVDVSPLIDGRTKYDLAYEIDRKTTESYAYPLVLVSYAIVCSRYTDKPTGRFVKEFLAYVASPEGQQRAAEAAGSAPISEFVQRNVEEAAKSIYLG</sequence>
<gene>
    <name evidence="7" type="primary">pstS</name>
    <name evidence="7" type="ORF">IHE71_05565</name>
</gene>
<feature type="chain" id="PRO_5046579740" description="Phosphate-binding protein" evidence="5">
    <location>
        <begin position="28"/>
        <end position="365"/>
    </location>
</feature>
<dbReference type="RefSeq" id="WP_192861743.1">
    <property type="nucleotide sequence ID" value="NZ_JADAQT010000058.1"/>
</dbReference>
<evidence type="ECO:0000313" key="8">
    <source>
        <dbReference type="Proteomes" id="UP000625527"/>
    </source>
</evidence>
<dbReference type="EMBL" id="JADAQT010000058">
    <property type="protein sequence ID" value="MBE1875178.1"/>
    <property type="molecule type" value="Genomic_DNA"/>
</dbReference>
<feature type="signal peptide" evidence="5">
    <location>
        <begin position="1"/>
        <end position="27"/>
    </location>
</feature>
<dbReference type="InterPro" id="IPR005673">
    <property type="entry name" value="ABC_phos-bd_PstS"/>
</dbReference>
<dbReference type="InterPro" id="IPR050962">
    <property type="entry name" value="Phosphate-bind_PstS"/>
</dbReference>
<evidence type="ECO:0000313" key="7">
    <source>
        <dbReference type="EMBL" id="MBE1875178.1"/>
    </source>
</evidence>
<evidence type="ECO:0000259" key="6">
    <source>
        <dbReference type="Pfam" id="PF12849"/>
    </source>
</evidence>
<feature type="domain" description="PBP" evidence="6">
    <location>
        <begin position="42"/>
        <end position="333"/>
    </location>
</feature>
<dbReference type="Gene3D" id="3.40.190.10">
    <property type="entry name" value="Periplasmic binding protein-like II"/>
    <property type="match status" value="2"/>
</dbReference>
<evidence type="ECO:0000256" key="3">
    <source>
        <dbReference type="ARBA" id="ARBA00022592"/>
    </source>
</evidence>
<evidence type="ECO:0000256" key="2">
    <source>
        <dbReference type="ARBA" id="ARBA00022448"/>
    </source>
</evidence>
<keyword evidence="8" id="KW-1185">Reference proteome</keyword>
<keyword evidence="5" id="KW-0732">Signal</keyword>